<dbReference type="STRING" id="225004.SAMN02745152_01852"/>
<dbReference type="InterPro" id="IPR029039">
    <property type="entry name" value="Flavoprotein-like_sf"/>
</dbReference>
<dbReference type="SUPFAM" id="SSF52218">
    <property type="entry name" value="Flavoproteins"/>
    <property type="match status" value="1"/>
</dbReference>
<feature type="domain" description="NADPH-dependent FMN reductase-like" evidence="3">
    <location>
        <begin position="1"/>
        <end position="135"/>
    </location>
</feature>
<evidence type="ECO:0000256" key="2">
    <source>
        <dbReference type="ARBA" id="ARBA00022643"/>
    </source>
</evidence>
<gene>
    <name evidence="4" type="ORF">SAMN02745152_01852</name>
</gene>
<keyword evidence="1" id="KW-0285">Flavoprotein</keyword>
<dbReference type="InterPro" id="IPR005025">
    <property type="entry name" value="FMN_Rdtase-like_dom"/>
</dbReference>
<evidence type="ECO:0000259" key="3">
    <source>
        <dbReference type="Pfam" id="PF03358"/>
    </source>
</evidence>
<reference evidence="4 5" key="1">
    <citation type="submission" date="2017-02" db="EMBL/GenBank/DDBJ databases">
        <authorList>
            <person name="Peterson S.W."/>
        </authorList>
    </citation>
    <scope>NUCLEOTIDE SEQUENCE [LARGE SCALE GENOMIC DNA]</scope>
    <source>
        <strain evidence="4 5">ATCC BAA-909</strain>
    </source>
</reference>
<sequence>MKVVLFNGSRKNDGCTFTALKLVAEALKAEGIEAEIMNVGRRIFNGEIESVVNEAAVKVQEAEGVVFDSPVYWASPRGELVMFMDRLWAAAGGDLRFKPAASVSTCRRAGNTATLDVINKYFAYSAMPIVTSCYWNEIHGKTPEDVLKDEEGVQTLTMLGKNMAWLLKSIEAGKSSVTQPVWVDKVMTSFIR</sequence>
<dbReference type="GO" id="GO:0016491">
    <property type="term" value="F:oxidoreductase activity"/>
    <property type="evidence" value="ECO:0007669"/>
    <property type="project" value="InterPro"/>
</dbReference>
<dbReference type="Gene3D" id="3.40.50.360">
    <property type="match status" value="1"/>
</dbReference>
<keyword evidence="5" id="KW-1185">Reference proteome</keyword>
<name>A0A1T4Q666_9SPIR</name>
<dbReference type="AlphaFoldDB" id="A0A1T4Q666"/>
<dbReference type="Pfam" id="PF03358">
    <property type="entry name" value="FMN_red"/>
    <property type="match status" value="1"/>
</dbReference>
<dbReference type="GeneID" id="303368079"/>
<protein>
    <submittedName>
        <fullName evidence="4">Multimeric flavodoxin WrbA</fullName>
    </submittedName>
</protein>
<dbReference type="PANTHER" id="PTHR43278:SF4">
    <property type="entry name" value="NAD(P)H-DEPENDENT FMN-CONTAINING OXIDOREDUCTASE YWQN-RELATED"/>
    <property type="match status" value="1"/>
</dbReference>
<accession>A0A1T4Q666</accession>
<dbReference type="Proteomes" id="UP000190395">
    <property type="component" value="Unassembled WGS sequence"/>
</dbReference>
<keyword evidence="2" id="KW-0288">FMN</keyword>
<organism evidence="4 5">
    <name type="scientific">Treponema berlinense</name>
    <dbReference type="NCBI Taxonomy" id="225004"/>
    <lineage>
        <taxon>Bacteria</taxon>
        <taxon>Pseudomonadati</taxon>
        <taxon>Spirochaetota</taxon>
        <taxon>Spirochaetia</taxon>
        <taxon>Spirochaetales</taxon>
        <taxon>Treponemataceae</taxon>
        <taxon>Treponema</taxon>
    </lineage>
</organism>
<proteinExistence type="predicted"/>
<evidence type="ECO:0000256" key="1">
    <source>
        <dbReference type="ARBA" id="ARBA00022630"/>
    </source>
</evidence>
<evidence type="ECO:0000313" key="4">
    <source>
        <dbReference type="EMBL" id="SJZ99250.1"/>
    </source>
</evidence>
<evidence type="ECO:0000313" key="5">
    <source>
        <dbReference type="Proteomes" id="UP000190395"/>
    </source>
</evidence>
<dbReference type="InterPro" id="IPR051796">
    <property type="entry name" value="ISF_SsuE-like"/>
</dbReference>
<dbReference type="EMBL" id="FUXC01000012">
    <property type="protein sequence ID" value="SJZ99250.1"/>
    <property type="molecule type" value="Genomic_DNA"/>
</dbReference>
<dbReference type="RefSeq" id="WP_078931589.1">
    <property type="nucleotide sequence ID" value="NZ_FUXC01000012.1"/>
</dbReference>
<dbReference type="OrthoDB" id="9790975at2"/>
<dbReference type="PANTHER" id="PTHR43278">
    <property type="entry name" value="NAD(P)H-DEPENDENT FMN-CONTAINING OXIDOREDUCTASE YWQN-RELATED"/>
    <property type="match status" value="1"/>
</dbReference>